<sequence length="305" mass="36191">MSGEKKPSLINPFELLGFDVKKPNINLKELKKNYYNLALMCHPDKGGDKHDMIILQTAYEYVKTQIELSEEKSHDFEETVNEFETFMKDQTKDPLPFSKVYEEAHVWLQEFNQKFQDNIQLEKENDNEFKYFYDPFQDGYGSFMDKSEYINENTSKTEINAKKYTQDFKEFNKPTQHQFDWELTDARDYSICPSVIDKNSFYELKTKTIDDFTTVGGMSDYRLAFTPANIKDTKTTKIEKPNATEVENKLEKLKNDRYLLDSELDDRVIDQSFIMLKEEDIVSIPMEYINNNNNNGSKYKKRKWF</sequence>
<protein>
    <recommendedName>
        <fullName evidence="1">J domain-containing protein</fullName>
    </recommendedName>
</protein>
<dbReference type="SMART" id="SM00271">
    <property type="entry name" value="DnaJ"/>
    <property type="match status" value="1"/>
</dbReference>
<proteinExistence type="predicted"/>
<accession>A0A6C0E7D6</accession>
<dbReference type="SUPFAM" id="SSF46565">
    <property type="entry name" value="Chaperone J-domain"/>
    <property type="match status" value="1"/>
</dbReference>
<feature type="domain" description="J" evidence="1">
    <location>
        <begin position="11"/>
        <end position="105"/>
    </location>
</feature>
<dbReference type="Gene3D" id="1.10.287.110">
    <property type="entry name" value="DnaJ domain"/>
    <property type="match status" value="1"/>
</dbReference>
<dbReference type="PROSITE" id="PS50076">
    <property type="entry name" value="DNAJ_2"/>
    <property type="match status" value="1"/>
</dbReference>
<dbReference type="AlphaFoldDB" id="A0A6C0E7D6"/>
<dbReference type="CDD" id="cd06257">
    <property type="entry name" value="DnaJ"/>
    <property type="match status" value="1"/>
</dbReference>
<name>A0A6C0E7D6_9ZZZZ</name>
<evidence type="ECO:0000313" key="2">
    <source>
        <dbReference type="EMBL" id="QHT24698.1"/>
    </source>
</evidence>
<organism evidence="2">
    <name type="scientific">viral metagenome</name>
    <dbReference type="NCBI Taxonomy" id="1070528"/>
    <lineage>
        <taxon>unclassified sequences</taxon>
        <taxon>metagenomes</taxon>
        <taxon>organismal metagenomes</taxon>
    </lineage>
</organism>
<reference evidence="2" key="1">
    <citation type="journal article" date="2020" name="Nature">
        <title>Giant virus diversity and host interactions through global metagenomics.</title>
        <authorList>
            <person name="Schulz F."/>
            <person name="Roux S."/>
            <person name="Paez-Espino D."/>
            <person name="Jungbluth S."/>
            <person name="Walsh D.A."/>
            <person name="Denef V.J."/>
            <person name="McMahon K.D."/>
            <person name="Konstantinidis K.T."/>
            <person name="Eloe-Fadrosh E.A."/>
            <person name="Kyrpides N.C."/>
            <person name="Woyke T."/>
        </authorList>
    </citation>
    <scope>NUCLEOTIDE SEQUENCE</scope>
    <source>
        <strain evidence="2">GVMAG-M-3300023179-150</strain>
    </source>
</reference>
<dbReference type="InterPro" id="IPR001623">
    <property type="entry name" value="DnaJ_domain"/>
</dbReference>
<evidence type="ECO:0000259" key="1">
    <source>
        <dbReference type="PROSITE" id="PS50076"/>
    </source>
</evidence>
<dbReference type="InterPro" id="IPR036869">
    <property type="entry name" value="J_dom_sf"/>
</dbReference>
<dbReference type="EMBL" id="MN739748">
    <property type="protein sequence ID" value="QHT24698.1"/>
    <property type="molecule type" value="Genomic_DNA"/>
</dbReference>